<dbReference type="AlphaFoldDB" id="A0A067M144"/>
<sequence length="230" mass="25130">MGNKHLAEQHKPKGATSSMNTSGKHKTEANKGVPISASSNIPKTTAPLNCQVPPVTKATLEEHEESSEETALDVDDSDLDDGDSDEPIVVKNPKQKKWPGNGGAGKPEYSQRQKSVSSAKDSNDDFDGFDSSDEPLPLTLDLVILYNCGAKTMSMQMDGGWHGMQYEISSWIGCAPKELCVGYKLWKEPVRIPAHILKNNDDYRRFIQAISVLIKNAKKKHGSSNNAHIA</sequence>
<evidence type="ECO:0000256" key="1">
    <source>
        <dbReference type="SAM" id="MobiDB-lite"/>
    </source>
</evidence>
<feature type="region of interest" description="Disordered" evidence="1">
    <location>
        <begin position="1"/>
        <end position="132"/>
    </location>
</feature>
<name>A0A067M144_BOTB1</name>
<keyword evidence="3" id="KW-1185">Reference proteome</keyword>
<evidence type="ECO:0000313" key="3">
    <source>
        <dbReference type="Proteomes" id="UP000027195"/>
    </source>
</evidence>
<evidence type="ECO:0000313" key="2">
    <source>
        <dbReference type="EMBL" id="KDQ09279.1"/>
    </source>
</evidence>
<dbReference type="EMBL" id="KL198080">
    <property type="protein sequence ID" value="KDQ09279.1"/>
    <property type="molecule type" value="Genomic_DNA"/>
</dbReference>
<dbReference type="Proteomes" id="UP000027195">
    <property type="component" value="Unassembled WGS sequence"/>
</dbReference>
<feature type="compositionally biased region" description="Polar residues" evidence="1">
    <location>
        <begin position="36"/>
        <end position="48"/>
    </location>
</feature>
<dbReference type="InParanoid" id="A0A067M144"/>
<dbReference type="HOGENOM" id="CLU_1204607_0_0_1"/>
<feature type="compositionally biased region" description="Polar residues" evidence="1">
    <location>
        <begin position="110"/>
        <end position="120"/>
    </location>
</feature>
<organism evidence="2 3">
    <name type="scientific">Botryobasidium botryosum (strain FD-172 SS1)</name>
    <dbReference type="NCBI Taxonomy" id="930990"/>
    <lineage>
        <taxon>Eukaryota</taxon>
        <taxon>Fungi</taxon>
        <taxon>Dikarya</taxon>
        <taxon>Basidiomycota</taxon>
        <taxon>Agaricomycotina</taxon>
        <taxon>Agaricomycetes</taxon>
        <taxon>Cantharellales</taxon>
        <taxon>Botryobasidiaceae</taxon>
        <taxon>Botryobasidium</taxon>
    </lineage>
</organism>
<feature type="compositionally biased region" description="Basic and acidic residues" evidence="1">
    <location>
        <begin position="1"/>
        <end position="11"/>
    </location>
</feature>
<accession>A0A067M144</accession>
<gene>
    <name evidence="2" type="ORF">BOTBODRAFT_47688</name>
</gene>
<feature type="compositionally biased region" description="Acidic residues" evidence="1">
    <location>
        <begin position="62"/>
        <end position="86"/>
    </location>
</feature>
<protein>
    <submittedName>
        <fullName evidence="2">Uncharacterized protein</fullName>
    </submittedName>
</protein>
<reference evidence="3" key="1">
    <citation type="journal article" date="2014" name="Proc. Natl. Acad. Sci. U.S.A.">
        <title>Extensive sampling of basidiomycete genomes demonstrates inadequacy of the white-rot/brown-rot paradigm for wood decay fungi.</title>
        <authorList>
            <person name="Riley R."/>
            <person name="Salamov A.A."/>
            <person name="Brown D.W."/>
            <person name="Nagy L.G."/>
            <person name="Floudas D."/>
            <person name="Held B.W."/>
            <person name="Levasseur A."/>
            <person name="Lombard V."/>
            <person name="Morin E."/>
            <person name="Otillar R."/>
            <person name="Lindquist E.A."/>
            <person name="Sun H."/>
            <person name="LaButti K.M."/>
            <person name="Schmutz J."/>
            <person name="Jabbour D."/>
            <person name="Luo H."/>
            <person name="Baker S.E."/>
            <person name="Pisabarro A.G."/>
            <person name="Walton J.D."/>
            <person name="Blanchette R.A."/>
            <person name="Henrissat B."/>
            <person name="Martin F."/>
            <person name="Cullen D."/>
            <person name="Hibbett D.S."/>
            <person name="Grigoriev I.V."/>
        </authorList>
    </citation>
    <scope>NUCLEOTIDE SEQUENCE [LARGE SCALE GENOMIC DNA]</scope>
    <source>
        <strain evidence="3">FD-172 SS1</strain>
    </source>
</reference>
<proteinExistence type="predicted"/>